<sequence length="100" mass="10659">MRVHEVDEFRERGVACGAGGDLVVEVAQVAQIACRSKAVAVNDCGGRERSGFLEVGGDQCGVSGDCLDERAGNRLNQDEKNFIALAQSSYFVTEEHALLG</sequence>
<evidence type="ECO:0000313" key="1">
    <source>
        <dbReference type="EMBL" id="WUV42694.1"/>
    </source>
</evidence>
<accession>A0ABZ1YLQ6</accession>
<dbReference type="EMBL" id="CP109441">
    <property type="protein sequence ID" value="WUV42694.1"/>
    <property type="molecule type" value="Genomic_DNA"/>
</dbReference>
<gene>
    <name evidence="1" type="ORF">OG563_25925</name>
</gene>
<evidence type="ECO:0000313" key="2">
    <source>
        <dbReference type="Proteomes" id="UP001432062"/>
    </source>
</evidence>
<dbReference type="Proteomes" id="UP001432062">
    <property type="component" value="Chromosome"/>
</dbReference>
<organism evidence="1 2">
    <name type="scientific">Nocardia vinacea</name>
    <dbReference type="NCBI Taxonomy" id="96468"/>
    <lineage>
        <taxon>Bacteria</taxon>
        <taxon>Bacillati</taxon>
        <taxon>Actinomycetota</taxon>
        <taxon>Actinomycetes</taxon>
        <taxon>Mycobacteriales</taxon>
        <taxon>Nocardiaceae</taxon>
        <taxon>Nocardia</taxon>
    </lineage>
</organism>
<proteinExistence type="predicted"/>
<dbReference type="RefSeq" id="WP_329405306.1">
    <property type="nucleotide sequence ID" value="NZ_CP109441.1"/>
</dbReference>
<protein>
    <submittedName>
        <fullName evidence="1">Uncharacterized protein</fullName>
    </submittedName>
</protein>
<keyword evidence="2" id="KW-1185">Reference proteome</keyword>
<reference evidence="1" key="1">
    <citation type="submission" date="2022-10" db="EMBL/GenBank/DDBJ databases">
        <title>The complete genomes of actinobacterial strains from the NBC collection.</title>
        <authorList>
            <person name="Joergensen T.S."/>
            <person name="Alvarez Arevalo M."/>
            <person name="Sterndorff E.B."/>
            <person name="Faurdal D."/>
            <person name="Vuksanovic O."/>
            <person name="Mourched A.-S."/>
            <person name="Charusanti P."/>
            <person name="Shaw S."/>
            <person name="Blin K."/>
            <person name="Weber T."/>
        </authorList>
    </citation>
    <scope>NUCLEOTIDE SEQUENCE</scope>
    <source>
        <strain evidence="1">NBC_01482</strain>
    </source>
</reference>
<name>A0ABZ1YLQ6_9NOCA</name>